<reference evidence="1" key="1">
    <citation type="submission" date="2014-11" db="EMBL/GenBank/DDBJ databases">
        <authorList>
            <person name="Amaro Gonzalez C."/>
        </authorList>
    </citation>
    <scope>NUCLEOTIDE SEQUENCE</scope>
</reference>
<sequence length="19" mass="2253">MQASWLVETTKTQWLFALV</sequence>
<dbReference type="AlphaFoldDB" id="A0A0E9VLZ4"/>
<accession>A0A0E9VLZ4</accession>
<dbReference type="EMBL" id="GBXM01029418">
    <property type="protein sequence ID" value="JAH79159.1"/>
    <property type="molecule type" value="Transcribed_RNA"/>
</dbReference>
<proteinExistence type="predicted"/>
<protein>
    <submittedName>
        <fullName evidence="1">Uncharacterized protein</fullName>
    </submittedName>
</protein>
<organism evidence="1">
    <name type="scientific">Anguilla anguilla</name>
    <name type="common">European freshwater eel</name>
    <name type="synonym">Muraena anguilla</name>
    <dbReference type="NCBI Taxonomy" id="7936"/>
    <lineage>
        <taxon>Eukaryota</taxon>
        <taxon>Metazoa</taxon>
        <taxon>Chordata</taxon>
        <taxon>Craniata</taxon>
        <taxon>Vertebrata</taxon>
        <taxon>Euteleostomi</taxon>
        <taxon>Actinopterygii</taxon>
        <taxon>Neopterygii</taxon>
        <taxon>Teleostei</taxon>
        <taxon>Anguilliformes</taxon>
        <taxon>Anguillidae</taxon>
        <taxon>Anguilla</taxon>
    </lineage>
</organism>
<evidence type="ECO:0000313" key="1">
    <source>
        <dbReference type="EMBL" id="JAH79159.1"/>
    </source>
</evidence>
<name>A0A0E9VLZ4_ANGAN</name>
<reference evidence="1" key="2">
    <citation type="journal article" date="2015" name="Fish Shellfish Immunol.">
        <title>Early steps in the European eel (Anguilla anguilla)-Vibrio vulnificus interaction in the gills: Role of the RtxA13 toxin.</title>
        <authorList>
            <person name="Callol A."/>
            <person name="Pajuelo D."/>
            <person name="Ebbesson L."/>
            <person name="Teles M."/>
            <person name="MacKenzie S."/>
            <person name="Amaro C."/>
        </authorList>
    </citation>
    <scope>NUCLEOTIDE SEQUENCE</scope>
</reference>